<dbReference type="GO" id="GO:0008061">
    <property type="term" value="F:chitin binding"/>
    <property type="evidence" value="ECO:0007669"/>
    <property type="project" value="UniProtKB-UniRule"/>
</dbReference>
<evidence type="ECO:0000256" key="2">
    <source>
        <dbReference type="PROSITE-ProRule" id="PRU00261"/>
    </source>
</evidence>
<feature type="non-terminal residue" evidence="4">
    <location>
        <position position="1"/>
    </location>
</feature>
<sequence length="54" mass="5436">VSKNARCGYSNGAEGGFTCRGSAFGDCCSQYSYCGSSSSYCGTGCQSKFGTCSG</sequence>
<dbReference type="SUPFAM" id="SSF57016">
    <property type="entry name" value="Plant lectins/antimicrobial peptides"/>
    <property type="match status" value="1"/>
</dbReference>
<dbReference type="AlphaFoldDB" id="A0A6A6ZTT3"/>
<evidence type="ECO:0000313" key="4">
    <source>
        <dbReference type="EMBL" id="KAF2824019.1"/>
    </source>
</evidence>
<feature type="non-terminal residue" evidence="4">
    <location>
        <position position="54"/>
    </location>
</feature>
<dbReference type="Gene3D" id="3.30.60.10">
    <property type="entry name" value="Endochitinase-like"/>
    <property type="match status" value="1"/>
</dbReference>
<proteinExistence type="predicted"/>
<feature type="domain" description="Chitin-binding type-1" evidence="3">
    <location>
        <begin position="4"/>
        <end position="54"/>
    </location>
</feature>
<evidence type="ECO:0000256" key="1">
    <source>
        <dbReference type="ARBA" id="ARBA00022669"/>
    </source>
</evidence>
<feature type="disulfide bond" evidence="2">
    <location>
        <begin position="27"/>
        <end position="41"/>
    </location>
</feature>
<dbReference type="InterPro" id="IPR036861">
    <property type="entry name" value="Endochitinase-like_sf"/>
</dbReference>
<dbReference type="PROSITE" id="PS50941">
    <property type="entry name" value="CHIT_BIND_I_2"/>
    <property type="match status" value="1"/>
</dbReference>
<keyword evidence="2" id="KW-1015">Disulfide bond</keyword>
<comment type="caution">
    <text evidence="2">Lacks conserved residue(s) required for the propagation of feature annotation.</text>
</comment>
<organism evidence="4 5">
    <name type="scientific">Ophiobolus disseminans</name>
    <dbReference type="NCBI Taxonomy" id="1469910"/>
    <lineage>
        <taxon>Eukaryota</taxon>
        <taxon>Fungi</taxon>
        <taxon>Dikarya</taxon>
        <taxon>Ascomycota</taxon>
        <taxon>Pezizomycotina</taxon>
        <taxon>Dothideomycetes</taxon>
        <taxon>Pleosporomycetidae</taxon>
        <taxon>Pleosporales</taxon>
        <taxon>Pleosporineae</taxon>
        <taxon>Phaeosphaeriaceae</taxon>
        <taxon>Ophiobolus</taxon>
    </lineage>
</organism>
<gene>
    <name evidence="4" type="ORF">CC86DRAFT_252146</name>
</gene>
<keyword evidence="5" id="KW-1185">Reference proteome</keyword>
<reference evidence="4" key="1">
    <citation type="journal article" date="2020" name="Stud. Mycol.">
        <title>101 Dothideomycetes genomes: a test case for predicting lifestyles and emergence of pathogens.</title>
        <authorList>
            <person name="Haridas S."/>
            <person name="Albert R."/>
            <person name="Binder M."/>
            <person name="Bloem J."/>
            <person name="Labutti K."/>
            <person name="Salamov A."/>
            <person name="Andreopoulos B."/>
            <person name="Baker S."/>
            <person name="Barry K."/>
            <person name="Bills G."/>
            <person name="Bluhm B."/>
            <person name="Cannon C."/>
            <person name="Castanera R."/>
            <person name="Culley D."/>
            <person name="Daum C."/>
            <person name="Ezra D."/>
            <person name="Gonzalez J."/>
            <person name="Henrissat B."/>
            <person name="Kuo A."/>
            <person name="Liang C."/>
            <person name="Lipzen A."/>
            <person name="Lutzoni F."/>
            <person name="Magnuson J."/>
            <person name="Mondo S."/>
            <person name="Nolan M."/>
            <person name="Ohm R."/>
            <person name="Pangilinan J."/>
            <person name="Park H.-J."/>
            <person name="Ramirez L."/>
            <person name="Alfaro M."/>
            <person name="Sun H."/>
            <person name="Tritt A."/>
            <person name="Yoshinaga Y."/>
            <person name="Zwiers L.-H."/>
            <person name="Turgeon B."/>
            <person name="Goodwin S."/>
            <person name="Spatafora J."/>
            <person name="Crous P."/>
            <person name="Grigoriev I."/>
        </authorList>
    </citation>
    <scope>NUCLEOTIDE SEQUENCE</scope>
    <source>
        <strain evidence="4">CBS 113818</strain>
    </source>
</reference>
<dbReference type="Proteomes" id="UP000799424">
    <property type="component" value="Unassembled WGS sequence"/>
</dbReference>
<evidence type="ECO:0000313" key="5">
    <source>
        <dbReference type="Proteomes" id="UP000799424"/>
    </source>
</evidence>
<name>A0A6A6ZTT3_9PLEO</name>
<dbReference type="EMBL" id="MU006231">
    <property type="protein sequence ID" value="KAF2824019.1"/>
    <property type="molecule type" value="Genomic_DNA"/>
</dbReference>
<protein>
    <recommendedName>
        <fullName evidence="3">Chitin-binding type-1 domain-containing protein</fullName>
    </recommendedName>
</protein>
<evidence type="ECO:0000259" key="3">
    <source>
        <dbReference type="PROSITE" id="PS50941"/>
    </source>
</evidence>
<accession>A0A6A6ZTT3</accession>
<keyword evidence="1 2" id="KW-0147">Chitin-binding</keyword>
<dbReference type="InterPro" id="IPR001002">
    <property type="entry name" value="Chitin-bd_1"/>
</dbReference>